<proteinExistence type="predicted"/>
<evidence type="ECO:0000259" key="1">
    <source>
        <dbReference type="Pfam" id="PF09820"/>
    </source>
</evidence>
<dbReference type="EMBL" id="CARXXK010000560">
    <property type="protein sequence ID" value="CAI6370796.1"/>
    <property type="molecule type" value="Genomic_DNA"/>
</dbReference>
<evidence type="ECO:0000313" key="3">
    <source>
        <dbReference type="Proteomes" id="UP001160148"/>
    </source>
</evidence>
<keyword evidence="3" id="KW-1185">Reference proteome</keyword>
<feature type="non-terminal residue" evidence="2">
    <location>
        <position position="1"/>
    </location>
</feature>
<feature type="domain" description="AAA-ATPase-like" evidence="1">
    <location>
        <begin position="72"/>
        <end position="242"/>
    </location>
</feature>
<dbReference type="PANTHER" id="PTHR34825:SF1">
    <property type="entry name" value="AAA-ATPASE-LIKE DOMAIN-CONTAINING PROTEIN"/>
    <property type="match status" value="1"/>
</dbReference>
<dbReference type="Pfam" id="PF09820">
    <property type="entry name" value="AAA-ATPase_like"/>
    <property type="match status" value="2"/>
</dbReference>
<dbReference type="PANTHER" id="PTHR34825">
    <property type="entry name" value="CONSERVED PROTEIN, WITH A WEAK D-GALACTARATE DEHYDRATASE/ALTRONATE HYDROLASE DOMAIN"/>
    <property type="match status" value="1"/>
</dbReference>
<reference evidence="2 3" key="1">
    <citation type="submission" date="2023-01" db="EMBL/GenBank/DDBJ databases">
        <authorList>
            <person name="Whitehead M."/>
        </authorList>
    </citation>
    <scope>NUCLEOTIDE SEQUENCE [LARGE SCALE GENOMIC DNA]</scope>
</reference>
<gene>
    <name evidence="2" type="ORF">MEUPH1_LOCUS24877</name>
</gene>
<dbReference type="AlphaFoldDB" id="A0AAV0XU90"/>
<sequence length="442" mass="51474">KILQTTAFVDKTLMIKELFQKEEFKRTVITAPRKYGKSTNLTMLKYFLEIQVNLLGKPLTKANAEKPITDTTNYQIFEGLKISKEAVMKDHFGKYPVLYANFKVERLIKTYTCVIEVCKEVIHKAFQSHRYLQISSKLDIKEKRICKLWCDDECYKMIRNINEICIGFRSLCKCLTKHFNKPCFVLIDEPDFLPIVSITQPLLEDYKRISFFISQCLLFLTNEEFVDRAFVTGKSGYAIRGILPSCIEIQPFSEFHEFTDYYGLTTNELNCLFKKQEFNAVTVTIDEVKAYFGSYNKIDQLSKMKKKIYCIWSVLNVLKCKRLDNFWRDFGTIFCSFSNPTIKDSMQQLLSNKPNMALVYNKTKPKTYPVTPKIIAASGIPNDKQLDYFFNFLLDIGYLTYDSPVVRVSDSHKDNNTKCCIVVKIPNEEVRQDIKKKISLLS</sequence>
<dbReference type="InterPro" id="IPR018631">
    <property type="entry name" value="AAA-ATPase-like_dom"/>
</dbReference>
<protein>
    <recommendedName>
        <fullName evidence="1">AAA-ATPase-like domain-containing protein</fullName>
    </recommendedName>
</protein>
<name>A0AAV0XU90_9HEMI</name>
<dbReference type="Proteomes" id="UP001160148">
    <property type="component" value="Unassembled WGS sequence"/>
</dbReference>
<comment type="caution">
    <text evidence="2">The sequence shown here is derived from an EMBL/GenBank/DDBJ whole genome shotgun (WGS) entry which is preliminary data.</text>
</comment>
<accession>A0AAV0XU90</accession>
<organism evidence="2 3">
    <name type="scientific">Macrosiphum euphorbiae</name>
    <name type="common">potato aphid</name>
    <dbReference type="NCBI Taxonomy" id="13131"/>
    <lineage>
        <taxon>Eukaryota</taxon>
        <taxon>Metazoa</taxon>
        <taxon>Ecdysozoa</taxon>
        <taxon>Arthropoda</taxon>
        <taxon>Hexapoda</taxon>
        <taxon>Insecta</taxon>
        <taxon>Pterygota</taxon>
        <taxon>Neoptera</taxon>
        <taxon>Paraneoptera</taxon>
        <taxon>Hemiptera</taxon>
        <taxon>Sternorrhyncha</taxon>
        <taxon>Aphidomorpha</taxon>
        <taxon>Aphidoidea</taxon>
        <taxon>Aphididae</taxon>
        <taxon>Macrosiphini</taxon>
        <taxon>Macrosiphum</taxon>
    </lineage>
</organism>
<evidence type="ECO:0000313" key="2">
    <source>
        <dbReference type="EMBL" id="CAI6370796.1"/>
    </source>
</evidence>
<feature type="domain" description="AAA-ATPase-like" evidence="1">
    <location>
        <begin position="5"/>
        <end position="51"/>
    </location>
</feature>